<reference evidence="1 2" key="1">
    <citation type="submission" date="2018-06" db="EMBL/GenBank/DDBJ databases">
        <authorList>
            <consortium name="Pathogen Informatics"/>
            <person name="Doyle S."/>
        </authorList>
    </citation>
    <scope>NUCLEOTIDE SEQUENCE [LARGE SCALE GENOMIC DNA]</scope>
    <source>
        <strain evidence="1 2">NCTC13760</strain>
    </source>
</reference>
<proteinExistence type="predicted"/>
<name>A0A380KQY6_9STRE</name>
<protein>
    <submittedName>
        <fullName evidence="1">Uncharacterized protein</fullName>
    </submittedName>
</protein>
<sequence length="52" mass="5515">MNTKGFEQFEILDNTSLANINGGDNITKGAYKLGKATRQAAKAIGKAVGKLF</sequence>
<evidence type="ECO:0000313" key="1">
    <source>
        <dbReference type="EMBL" id="SUN69112.1"/>
    </source>
</evidence>
<dbReference type="EMBL" id="UHFP01000001">
    <property type="protein sequence ID" value="SUN69112.1"/>
    <property type="molecule type" value="Genomic_DNA"/>
</dbReference>
<dbReference type="AlphaFoldDB" id="A0A380KQY6"/>
<evidence type="ECO:0000313" key="2">
    <source>
        <dbReference type="Proteomes" id="UP000255352"/>
    </source>
</evidence>
<gene>
    <name evidence="1" type="ORF">NCTC13760_01817</name>
</gene>
<dbReference type="Proteomes" id="UP000255352">
    <property type="component" value="Unassembled WGS sequence"/>
</dbReference>
<organism evidence="1 2">
    <name type="scientific">Streptococcus infantarius</name>
    <dbReference type="NCBI Taxonomy" id="102684"/>
    <lineage>
        <taxon>Bacteria</taxon>
        <taxon>Bacillati</taxon>
        <taxon>Bacillota</taxon>
        <taxon>Bacilli</taxon>
        <taxon>Lactobacillales</taxon>
        <taxon>Streptococcaceae</taxon>
        <taxon>Streptococcus</taxon>
    </lineage>
</organism>
<dbReference type="RefSeq" id="WP_006531869.1">
    <property type="nucleotide sequence ID" value="NZ_CABKNK020000004.1"/>
</dbReference>
<accession>A0A380KQY6</accession>
<dbReference type="GeneID" id="69903059"/>